<dbReference type="HOGENOM" id="CLU_570184_0_0_1"/>
<name>K1PQI6_MAGGI</name>
<proteinExistence type="predicted"/>
<protein>
    <recommendedName>
        <fullName evidence="1">Mutator-like transposase domain-containing protein</fullName>
    </recommendedName>
</protein>
<accession>K1PQI6</accession>
<feature type="domain" description="Mutator-like transposase" evidence="1">
    <location>
        <begin position="82"/>
        <end position="411"/>
    </location>
</feature>
<evidence type="ECO:0000259" key="1">
    <source>
        <dbReference type="Pfam" id="PF20700"/>
    </source>
</evidence>
<dbReference type="PANTHER" id="PTHR31751">
    <property type="entry name" value="SI:CH211-108C17.2-RELATED-RELATED"/>
    <property type="match status" value="1"/>
</dbReference>
<organism evidence="2">
    <name type="scientific">Magallana gigas</name>
    <name type="common">Pacific oyster</name>
    <name type="synonym">Crassostrea gigas</name>
    <dbReference type="NCBI Taxonomy" id="29159"/>
    <lineage>
        <taxon>Eukaryota</taxon>
        <taxon>Metazoa</taxon>
        <taxon>Spiralia</taxon>
        <taxon>Lophotrochozoa</taxon>
        <taxon>Mollusca</taxon>
        <taxon>Bivalvia</taxon>
        <taxon>Autobranchia</taxon>
        <taxon>Pteriomorphia</taxon>
        <taxon>Ostreida</taxon>
        <taxon>Ostreoidea</taxon>
        <taxon>Ostreidae</taxon>
        <taxon>Magallana</taxon>
    </lineage>
</organism>
<dbReference type="InParanoid" id="K1PQI6"/>
<gene>
    <name evidence="2" type="ORF">CGI_10004594</name>
</gene>
<sequence length="479" mass="53016">MAQHNGKFCKLTKAERLKRLTKAREARWKENQSSQPSCSAPISDIPFPYVDHAYNQLGIQPVVSQQEEVKSEDVDELGWRCGRRIVELGVLADGLKACQLCDHPLHLTDCVGEKKFGLAHILMVKCHYVECGLVNDVPTGSRHKTTNCASAWDVNTKLAAGMINGGFGESHVNGFLSSLNIPTITQSTLKSREREITPHLHKMAEDSCNKHLREEISMSDGNLTAGFDGAWQKRGTGRAYNSLTGQASLIGNKTKKCIGISVMGKRCRICEHAEKKGVPPRNHNCCRNWSGSAKAMEPAMACEMLQGIKDQGNRVQTLVMDNDSTTIARVKATVDPAITKKSDSNHTRKGFTGSLVELGNTHKILKNNRVRSHIERCFMYCVKQNSGNSTKLADDLNKIVPHLYGEHSECGTLCKSDKTNYKPKNLPYGKPLSDQSLRVALESLMNKYTQNADELVDLGSTQNNENFNHTVASKAPKRL</sequence>
<dbReference type="InterPro" id="IPR049012">
    <property type="entry name" value="Mutator_transp_dom"/>
</dbReference>
<dbReference type="Pfam" id="PF20700">
    <property type="entry name" value="Mutator"/>
    <property type="match status" value="1"/>
</dbReference>
<evidence type="ECO:0000313" key="2">
    <source>
        <dbReference type="EMBL" id="EKC21099.1"/>
    </source>
</evidence>
<dbReference type="EMBL" id="JH816107">
    <property type="protein sequence ID" value="EKC21099.1"/>
    <property type="molecule type" value="Genomic_DNA"/>
</dbReference>
<reference evidence="2" key="1">
    <citation type="journal article" date="2012" name="Nature">
        <title>The oyster genome reveals stress adaptation and complexity of shell formation.</title>
        <authorList>
            <person name="Zhang G."/>
            <person name="Fang X."/>
            <person name="Guo X."/>
            <person name="Li L."/>
            <person name="Luo R."/>
            <person name="Xu F."/>
            <person name="Yang P."/>
            <person name="Zhang L."/>
            <person name="Wang X."/>
            <person name="Qi H."/>
            <person name="Xiong Z."/>
            <person name="Que H."/>
            <person name="Xie Y."/>
            <person name="Holland P.W."/>
            <person name="Paps J."/>
            <person name="Zhu Y."/>
            <person name="Wu F."/>
            <person name="Chen Y."/>
            <person name="Wang J."/>
            <person name="Peng C."/>
            <person name="Meng J."/>
            <person name="Yang L."/>
            <person name="Liu J."/>
            <person name="Wen B."/>
            <person name="Zhang N."/>
            <person name="Huang Z."/>
            <person name="Zhu Q."/>
            <person name="Feng Y."/>
            <person name="Mount A."/>
            <person name="Hedgecock D."/>
            <person name="Xu Z."/>
            <person name="Liu Y."/>
            <person name="Domazet-Loso T."/>
            <person name="Du Y."/>
            <person name="Sun X."/>
            <person name="Zhang S."/>
            <person name="Liu B."/>
            <person name="Cheng P."/>
            <person name="Jiang X."/>
            <person name="Li J."/>
            <person name="Fan D."/>
            <person name="Wang W."/>
            <person name="Fu W."/>
            <person name="Wang T."/>
            <person name="Wang B."/>
            <person name="Zhang J."/>
            <person name="Peng Z."/>
            <person name="Li Y."/>
            <person name="Li N."/>
            <person name="Wang J."/>
            <person name="Chen M."/>
            <person name="He Y."/>
            <person name="Tan F."/>
            <person name="Song X."/>
            <person name="Zheng Q."/>
            <person name="Huang R."/>
            <person name="Yang H."/>
            <person name="Du X."/>
            <person name="Chen L."/>
            <person name="Yang M."/>
            <person name="Gaffney P.M."/>
            <person name="Wang S."/>
            <person name="Luo L."/>
            <person name="She Z."/>
            <person name="Ming Y."/>
            <person name="Huang W."/>
            <person name="Zhang S."/>
            <person name="Huang B."/>
            <person name="Zhang Y."/>
            <person name="Qu T."/>
            <person name="Ni P."/>
            <person name="Miao G."/>
            <person name="Wang J."/>
            <person name="Wang Q."/>
            <person name="Steinberg C.E."/>
            <person name="Wang H."/>
            <person name="Li N."/>
            <person name="Qian L."/>
            <person name="Zhang G."/>
            <person name="Li Y."/>
            <person name="Yang H."/>
            <person name="Liu X."/>
            <person name="Wang J."/>
            <person name="Yin Y."/>
            <person name="Wang J."/>
        </authorList>
    </citation>
    <scope>NUCLEOTIDE SEQUENCE [LARGE SCALE GENOMIC DNA]</scope>
    <source>
        <strain evidence="2">05x7-T-G4-1.051#20</strain>
    </source>
</reference>
<dbReference type="AlphaFoldDB" id="K1PQI6"/>